<keyword evidence="1" id="KW-1133">Transmembrane helix</keyword>
<accession>A0A3M7T3X9</accession>
<gene>
    <name evidence="2" type="ORF">BpHYR1_021833</name>
</gene>
<evidence type="ECO:0000313" key="3">
    <source>
        <dbReference type="Proteomes" id="UP000276133"/>
    </source>
</evidence>
<keyword evidence="1" id="KW-0472">Membrane</keyword>
<sequence length="335" mass="37234">MAARLSIQLNYFFVHGHKVVALVAVLAYLIELADPRLVLIELDERAPHGLVGRHVLELELGLWVNGTLVFEGRAGVVQHTLDGSMRQLGQLKVSPWQHVCERVQTVDVRDARVHIDHVTLSVGRVHAEHPGPVPFARPLVQTKAELTGRRRLVVELVVGEPLRIANARRAHTSAHLLQQSVRFDAIFSKRIDGAACLLMRRGAQQLHPKRAVALDARVDERVELEAAGRTQLIGPSERLGAYFHVQFIDGLGQLAQVDAIVELRIEVIVDEEGTAERRATVSVRAAHPSQLFVHLVDLDEDLALEQLYFVCVERVLSARLFKLAHALLDAVHALV</sequence>
<dbReference type="EMBL" id="REGN01000323">
    <property type="protein sequence ID" value="RNA42734.1"/>
    <property type="molecule type" value="Genomic_DNA"/>
</dbReference>
<keyword evidence="1" id="KW-0812">Transmembrane</keyword>
<feature type="transmembrane region" description="Helical" evidence="1">
    <location>
        <begin position="12"/>
        <end position="30"/>
    </location>
</feature>
<organism evidence="2 3">
    <name type="scientific">Brachionus plicatilis</name>
    <name type="common">Marine rotifer</name>
    <name type="synonym">Brachionus muelleri</name>
    <dbReference type="NCBI Taxonomy" id="10195"/>
    <lineage>
        <taxon>Eukaryota</taxon>
        <taxon>Metazoa</taxon>
        <taxon>Spiralia</taxon>
        <taxon>Gnathifera</taxon>
        <taxon>Rotifera</taxon>
        <taxon>Eurotatoria</taxon>
        <taxon>Monogononta</taxon>
        <taxon>Pseudotrocha</taxon>
        <taxon>Ploima</taxon>
        <taxon>Brachionidae</taxon>
        <taxon>Brachionus</taxon>
    </lineage>
</organism>
<protein>
    <submittedName>
        <fullName evidence="2">Uncharacterized protein</fullName>
    </submittedName>
</protein>
<dbReference type="Proteomes" id="UP000276133">
    <property type="component" value="Unassembled WGS sequence"/>
</dbReference>
<name>A0A3M7T3X9_BRAPC</name>
<evidence type="ECO:0000313" key="2">
    <source>
        <dbReference type="EMBL" id="RNA42734.1"/>
    </source>
</evidence>
<keyword evidence="3" id="KW-1185">Reference proteome</keyword>
<dbReference type="AlphaFoldDB" id="A0A3M7T3X9"/>
<comment type="caution">
    <text evidence="2">The sequence shown here is derived from an EMBL/GenBank/DDBJ whole genome shotgun (WGS) entry which is preliminary data.</text>
</comment>
<proteinExistence type="predicted"/>
<reference evidence="2 3" key="1">
    <citation type="journal article" date="2018" name="Sci. Rep.">
        <title>Genomic signatures of local adaptation to the degree of environmental predictability in rotifers.</title>
        <authorList>
            <person name="Franch-Gras L."/>
            <person name="Hahn C."/>
            <person name="Garcia-Roger E.M."/>
            <person name="Carmona M.J."/>
            <person name="Serra M."/>
            <person name="Gomez A."/>
        </authorList>
    </citation>
    <scope>NUCLEOTIDE SEQUENCE [LARGE SCALE GENOMIC DNA]</scope>
    <source>
        <strain evidence="2">HYR1</strain>
    </source>
</reference>
<evidence type="ECO:0000256" key="1">
    <source>
        <dbReference type="SAM" id="Phobius"/>
    </source>
</evidence>